<dbReference type="Proteomes" id="UP000009192">
    <property type="component" value="Unassembled WGS sequence"/>
</dbReference>
<evidence type="ECO:0000313" key="2">
    <source>
        <dbReference type="EMBL" id="KRG03696.1"/>
    </source>
</evidence>
<dbReference type="KEGG" id="dmo:Dmoj_GI25545"/>
<feature type="transmembrane region" description="Helical" evidence="1">
    <location>
        <begin position="125"/>
        <end position="145"/>
    </location>
</feature>
<proteinExistence type="predicted"/>
<feature type="transmembrane region" description="Helical" evidence="1">
    <location>
        <begin position="47"/>
        <end position="67"/>
    </location>
</feature>
<evidence type="ECO:0000313" key="3">
    <source>
        <dbReference type="Proteomes" id="UP000009192"/>
    </source>
</evidence>
<name>A0A0Q9X644_DROMO</name>
<evidence type="ECO:0000256" key="1">
    <source>
        <dbReference type="SAM" id="Phobius"/>
    </source>
</evidence>
<protein>
    <submittedName>
        <fullName evidence="2">Uncharacterized protein</fullName>
    </submittedName>
</protein>
<keyword evidence="1" id="KW-0472">Membrane</keyword>
<dbReference type="EMBL" id="CH933807">
    <property type="protein sequence ID" value="KRG03696.1"/>
    <property type="molecule type" value="Genomic_DNA"/>
</dbReference>
<gene>
    <name evidence="2" type="primary">Dmoj\GI25545</name>
    <name evidence="2" type="ORF">Dmoj_GI25545</name>
</gene>
<accession>A0A0Q9X644</accession>
<organism evidence="2 3">
    <name type="scientific">Drosophila mojavensis</name>
    <name type="common">Fruit fly</name>
    <dbReference type="NCBI Taxonomy" id="7230"/>
    <lineage>
        <taxon>Eukaryota</taxon>
        <taxon>Metazoa</taxon>
        <taxon>Ecdysozoa</taxon>
        <taxon>Arthropoda</taxon>
        <taxon>Hexapoda</taxon>
        <taxon>Insecta</taxon>
        <taxon>Pterygota</taxon>
        <taxon>Neoptera</taxon>
        <taxon>Endopterygota</taxon>
        <taxon>Diptera</taxon>
        <taxon>Brachycera</taxon>
        <taxon>Muscomorpha</taxon>
        <taxon>Ephydroidea</taxon>
        <taxon>Drosophilidae</taxon>
        <taxon>Drosophila</taxon>
    </lineage>
</organism>
<dbReference type="InParanoid" id="A0A0Q9X644"/>
<dbReference type="OrthoDB" id="7865997at2759"/>
<keyword evidence="1" id="KW-0812">Transmembrane</keyword>
<keyword evidence="1" id="KW-1133">Transmembrane helix</keyword>
<reference evidence="2 3" key="1">
    <citation type="journal article" date="2007" name="Nature">
        <title>Evolution of genes and genomes on the Drosophila phylogeny.</title>
        <authorList>
            <consortium name="Drosophila 12 Genomes Consortium"/>
            <person name="Clark A.G."/>
            <person name="Eisen M.B."/>
            <person name="Smith D.R."/>
            <person name="Bergman C.M."/>
            <person name="Oliver B."/>
            <person name="Markow T.A."/>
            <person name="Kaufman T.C."/>
            <person name="Kellis M."/>
            <person name="Gelbart W."/>
            <person name="Iyer V.N."/>
            <person name="Pollard D.A."/>
            <person name="Sackton T.B."/>
            <person name="Larracuente A.M."/>
            <person name="Singh N.D."/>
            <person name="Abad J.P."/>
            <person name="Abt D.N."/>
            <person name="Adryan B."/>
            <person name="Aguade M."/>
            <person name="Akashi H."/>
            <person name="Anderson W.W."/>
            <person name="Aquadro C.F."/>
            <person name="Ardell D.H."/>
            <person name="Arguello R."/>
            <person name="Artieri C.G."/>
            <person name="Barbash D.A."/>
            <person name="Barker D."/>
            <person name="Barsanti P."/>
            <person name="Batterham P."/>
            <person name="Batzoglou S."/>
            <person name="Begun D."/>
            <person name="Bhutkar A."/>
            <person name="Blanco E."/>
            <person name="Bosak S.A."/>
            <person name="Bradley R.K."/>
            <person name="Brand A.D."/>
            <person name="Brent M.R."/>
            <person name="Brooks A.N."/>
            <person name="Brown R.H."/>
            <person name="Butlin R.K."/>
            <person name="Caggese C."/>
            <person name="Calvi B.R."/>
            <person name="Bernardo de Carvalho A."/>
            <person name="Caspi A."/>
            <person name="Castrezana S."/>
            <person name="Celniker S.E."/>
            <person name="Chang J.L."/>
            <person name="Chapple C."/>
            <person name="Chatterji S."/>
            <person name="Chinwalla A."/>
            <person name="Civetta A."/>
            <person name="Clifton S.W."/>
            <person name="Comeron J.M."/>
            <person name="Costello J.C."/>
            <person name="Coyne J.A."/>
            <person name="Daub J."/>
            <person name="David R.G."/>
            <person name="Delcher A.L."/>
            <person name="Delehaunty K."/>
            <person name="Do C.B."/>
            <person name="Ebling H."/>
            <person name="Edwards K."/>
            <person name="Eickbush T."/>
            <person name="Evans J.D."/>
            <person name="Filipski A."/>
            <person name="Findeiss S."/>
            <person name="Freyhult E."/>
            <person name="Fulton L."/>
            <person name="Fulton R."/>
            <person name="Garcia A.C."/>
            <person name="Gardiner A."/>
            <person name="Garfield D.A."/>
            <person name="Garvin B.E."/>
            <person name="Gibson G."/>
            <person name="Gilbert D."/>
            <person name="Gnerre S."/>
            <person name="Godfrey J."/>
            <person name="Good R."/>
            <person name="Gotea V."/>
            <person name="Gravely B."/>
            <person name="Greenberg A.J."/>
            <person name="Griffiths-Jones S."/>
            <person name="Gross S."/>
            <person name="Guigo R."/>
            <person name="Gustafson E.A."/>
            <person name="Haerty W."/>
            <person name="Hahn M.W."/>
            <person name="Halligan D.L."/>
            <person name="Halpern A.L."/>
            <person name="Halter G.M."/>
            <person name="Han M.V."/>
            <person name="Heger A."/>
            <person name="Hillier L."/>
            <person name="Hinrichs A.S."/>
            <person name="Holmes I."/>
            <person name="Hoskins R.A."/>
            <person name="Hubisz M.J."/>
            <person name="Hultmark D."/>
            <person name="Huntley M.A."/>
            <person name="Jaffe D.B."/>
            <person name="Jagadeeshan S."/>
            <person name="Jeck W.R."/>
            <person name="Johnson J."/>
            <person name="Jones C.D."/>
            <person name="Jordan W.C."/>
            <person name="Karpen G.H."/>
            <person name="Kataoka E."/>
            <person name="Keightley P.D."/>
            <person name="Kheradpour P."/>
            <person name="Kirkness E.F."/>
            <person name="Koerich L.B."/>
            <person name="Kristiansen K."/>
            <person name="Kudrna D."/>
            <person name="Kulathinal R.J."/>
            <person name="Kumar S."/>
            <person name="Kwok R."/>
            <person name="Lander E."/>
            <person name="Langley C.H."/>
            <person name="Lapoint R."/>
            <person name="Lazzaro B.P."/>
            <person name="Lee S.J."/>
            <person name="Levesque L."/>
            <person name="Li R."/>
            <person name="Lin C.F."/>
            <person name="Lin M.F."/>
            <person name="Lindblad-Toh K."/>
            <person name="Llopart A."/>
            <person name="Long M."/>
            <person name="Low L."/>
            <person name="Lozovsky E."/>
            <person name="Lu J."/>
            <person name="Luo M."/>
            <person name="Machado C.A."/>
            <person name="Makalowski W."/>
            <person name="Marzo M."/>
            <person name="Matsuda M."/>
            <person name="Matzkin L."/>
            <person name="McAllister B."/>
            <person name="McBride C.S."/>
            <person name="McKernan B."/>
            <person name="McKernan K."/>
            <person name="Mendez-Lago M."/>
            <person name="Minx P."/>
            <person name="Mollenhauer M.U."/>
            <person name="Montooth K."/>
            <person name="Mount S.M."/>
            <person name="Mu X."/>
            <person name="Myers E."/>
            <person name="Negre B."/>
            <person name="Newfeld S."/>
            <person name="Nielsen R."/>
            <person name="Noor M.A."/>
            <person name="O'Grady P."/>
            <person name="Pachter L."/>
            <person name="Papaceit M."/>
            <person name="Parisi M.J."/>
            <person name="Parisi M."/>
            <person name="Parts L."/>
            <person name="Pedersen J.S."/>
            <person name="Pesole G."/>
            <person name="Phillippy A.M."/>
            <person name="Ponting C.P."/>
            <person name="Pop M."/>
            <person name="Porcelli D."/>
            <person name="Powell J.R."/>
            <person name="Prohaska S."/>
            <person name="Pruitt K."/>
            <person name="Puig M."/>
            <person name="Quesneville H."/>
            <person name="Ram K.R."/>
            <person name="Rand D."/>
            <person name="Rasmussen M.D."/>
            <person name="Reed L.K."/>
            <person name="Reenan R."/>
            <person name="Reily A."/>
            <person name="Remington K.A."/>
            <person name="Rieger T.T."/>
            <person name="Ritchie M.G."/>
            <person name="Robin C."/>
            <person name="Rogers Y.H."/>
            <person name="Rohde C."/>
            <person name="Rozas J."/>
            <person name="Rubenfield M.J."/>
            <person name="Ruiz A."/>
            <person name="Russo S."/>
            <person name="Salzberg S.L."/>
            <person name="Sanchez-Gracia A."/>
            <person name="Saranga D.J."/>
            <person name="Sato H."/>
            <person name="Schaeffer S.W."/>
            <person name="Schatz M.C."/>
            <person name="Schlenke T."/>
            <person name="Schwartz R."/>
            <person name="Segarra C."/>
            <person name="Singh R.S."/>
            <person name="Sirot L."/>
            <person name="Sirota M."/>
            <person name="Sisneros N.B."/>
            <person name="Smith C.D."/>
            <person name="Smith T.F."/>
            <person name="Spieth J."/>
            <person name="Stage D.E."/>
            <person name="Stark A."/>
            <person name="Stephan W."/>
            <person name="Strausberg R.L."/>
            <person name="Strempel S."/>
            <person name="Sturgill D."/>
            <person name="Sutton G."/>
            <person name="Sutton G.G."/>
            <person name="Tao W."/>
            <person name="Teichmann S."/>
            <person name="Tobari Y.N."/>
            <person name="Tomimura Y."/>
            <person name="Tsolas J.M."/>
            <person name="Valente V.L."/>
            <person name="Venter E."/>
            <person name="Venter J.C."/>
            <person name="Vicario S."/>
            <person name="Vieira F.G."/>
            <person name="Vilella A.J."/>
            <person name="Villasante A."/>
            <person name="Walenz B."/>
            <person name="Wang J."/>
            <person name="Wasserman M."/>
            <person name="Watts T."/>
            <person name="Wilson D."/>
            <person name="Wilson R.K."/>
            <person name="Wing R.A."/>
            <person name="Wolfner M.F."/>
            <person name="Wong A."/>
            <person name="Wong G.K."/>
            <person name="Wu C.I."/>
            <person name="Wu G."/>
            <person name="Yamamoto D."/>
            <person name="Yang H.P."/>
            <person name="Yang S.P."/>
            <person name="Yorke J.A."/>
            <person name="Yoshida K."/>
            <person name="Zdobnov E."/>
            <person name="Zhang P."/>
            <person name="Zhang Y."/>
            <person name="Zimin A.V."/>
            <person name="Baldwin J."/>
            <person name="Abdouelleil A."/>
            <person name="Abdulkadir J."/>
            <person name="Abebe A."/>
            <person name="Abera B."/>
            <person name="Abreu J."/>
            <person name="Acer S.C."/>
            <person name="Aftuck L."/>
            <person name="Alexander A."/>
            <person name="An P."/>
            <person name="Anderson E."/>
            <person name="Anderson S."/>
            <person name="Arachi H."/>
            <person name="Azer M."/>
            <person name="Bachantsang P."/>
            <person name="Barry A."/>
            <person name="Bayul T."/>
            <person name="Berlin A."/>
            <person name="Bessette D."/>
            <person name="Bloom T."/>
            <person name="Blye J."/>
            <person name="Boguslavskiy L."/>
            <person name="Bonnet C."/>
            <person name="Boukhgalter B."/>
            <person name="Bourzgui I."/>
            <person name="Brown A."/>
            <person name="Cahill P."/>
            <person name="Channer S."/>
            <person name="Cheshatsang Y."/>
            <person name="Chuda L."/>
            <person name="Citroen M."/>
            <person name="Collymore A."/>
            <person name="Cooke P."/>
            <person name="Costello M."/>
            <person name="D'Aco K."/>
            <person name="Daza R."/>
            <person name="De Haan G."/>
            <person name="DeGray S."/>
            <person name="DeMaso C."/>
            <person name="Dhargay N."/>
            <person name="Dooley K."/>
            <person name="Dooley E."/>
            <person name="Doricent M."/>
            <person name="Dorje P."/>
            <person name="Dorjee K."/>
            <person name="Dupes A."/>
            <person name="Elong R."/>
            <person name="Falk J."/>
            <person name="Farina A."/>
            <person name="Faro S."/>
            <person name="Ferguson D."/>
            <person name="Fisher S."/>
            <person name="Foley C.D."/>
            <person name="Franke A."/>
            <person name="Friedrich D."/>
            <person name="Gadbois L."/>
            <person name="Gearin G."/>
            <person name="Gearin C.R."/>
            <person name="Giannoukos G."/>
            <person name="Goode T."/>
            <person name="Graham J."/>
            <person name="Grandbois E."/>
            <person name="Grewal S."/>
            <person name="Gyaltsen K."/>
            <person name="Hafez N."/>
            <person name="Hagos B."/>
            <person name="Hall J."/>
            <person name="Henson C."/>
            <person name="Hollinger A."/>
            <person name="Honan T."/>
            <person name="Huard M.D."/>
            <person name="Hughes L."/>
            <person name="Hurhula B."/>
            <person name="Husby M.E."/>
            <person name="Kamat A."/>
            <person name="Kanga B."/>
            <person name="Kashin S."/>
            <person name="Khazanovich D."/>
            <person name="Kisner P."/>
            <person name="Lance K."/>
            <person name="Lara M."/>
            <person name="Lee W."/>
            <person name="Lennon N."/>
            <person name="Letendre F."/>
            <person name="LeVine R."/>
            <person name="Lipovsky A."/>
            <person name="Liu X."/>
            <person name="Liu J."/>
            <person name="Liu S."/>
            <person name="Lokyitsang T."/>
            <person name="Lokyitsang Y."/>
            <person name="Lubonja R."/>
            <person name="Lui A."/>
            <person name="MacDonald P."/>
            <person name="Magnisalis V."/>
            <person name="Maru K."/>
            <person name="Matthews C."/>
            <person name="McCusker W."/>
            <person name="McDonough S."/>
            <person name="Mehta T."/>
            <person name="Meldrim J."/>
            <person name="Meneus L."/>
            <person name="Mihai O."/>
            <person name="Mihalev A."/>
            <person name="Mihova T."/>
            <person name="Mittelman R."/>
            <person name="Mlenga V."/>
            <person name="Montmayeur A."/>
            <person name="Mulrain L."/>
            <person name="Navidi A."/>
            <person name="Naylor J."/>
            <person name="Negash T."/>
            <person name="Nguyen T."/>
            <person name="Nguyen N."/>
            <person name="Nicol R."/>
            <person name="Norbu C."/>
            <person name="Norbu N."/>
            <person name="Novod N."/>
            <person name="O'Neill B."/>
            <person name="Osman S."/>
            <person name="Markiewicz E."/>
            <person name="Oyono O.L."/>
            <person name="Patti C."/>
            <person name="Phunkhang P."/>
            <person name="Pierre F."/>
            <person name="Priest M."/>
            <person name="Raghuraman S."/>
            <person name="Rege F."/>
            <person name="Reyes R."/>
            <person name="Rise C."/>
            <person name="Rogov P."/>
            <person name="Ross K."/>
            <person name="Ryan E."/>
            <person name="Settipalli S."/>
            <person name="Shea T."/>
            <person name="Sherpa N."/>
            <person name="Shi L."/>
            <person name="Shih D."/>
            <person name="Sparrow T."/>
            <person name="Spaulding J."/>
            <person name="Stalker J."/>
            <person name="Stange-Thomann N."/>
            <person name="Stavropoulos S."/>
            <person name="Stone C."/>
            <person name="Strader C."/>
            <person name="Tesfaye S."/>
            <person name="Thomson T."/>
            <person name="Thoulutsang Y."/>
            <person name="Thoulutsang D."/>
            <person name="Topham K."/>
            <person name="Topping I."/>
            <person name="Tsamla T."/>
            <person name="Vassiliev H."/>
            <person name="Vo A."/>
            <person name="Wangchuk T."/>
            <person name="Wangdi T."/>
            <person name="Weiand M."/>
            <person name="Wilkinson J."/>
            <person name="Wilson A."/>
            <person name="Yadav S."/>
            <person name="Young G."/>
            <person name="Yu Q."/>
            <person name="Zembek L."/>
            <person name="Zhong D."/>
            <person name="Zimmer A."/>
            <person name="Zwirko Z."/>
            <person name="Jaffe D.B."/>
            <person name="Alvarez P."/>
            <person name="Brockman W."/>
            <person name="Butler J."/>
            <person name="Chin C."/>
            <person name="Gnerre S."/>
            <person name="Grabherr M."/>
            <person name="Kleber M."/>
            <person name="Mauceli E."/>
            <person name="MacCallum I."/>
        </authorList>
    </citation>
    <scope>NUCLEOTIDE SEQUENCE [LARGE SCALE GENOMIC DNA]</scope>
    <source>
        <strain evidence="3">Tucson 15081-1352.22</strain>
    </source>
</reference>
<keyword evidence="3" id="KW-1185">Reference proteome</keyword>
<sequence length="191" mass="21832">MLSGFRNILHALRANRILLIFVLLEMSQLLGVLQLDCREMPYELLCSLIYTVFSLCSCFYGYGFVGLRKLGPLGRLLCGLCGSSMKLWQRSSLLMLLPWSWKMLQQIERTASNCLGNEQLSGMKLISGLTILGAQLALFAATEFITIRQHRKLKRALRLTQYNENHEIRNYAQAINNSFGFDMFEIPDVQN</sequence>
<dbReference type="AlphaFoldDB" id="A0A0Q9X644"/>